<evidence type="ECO:0000256" key="1">
    <source>
        <dbReference type="SAM" id="SignalP"/>
    </source>
</evidence>
<keyword evidence="4" id="KW-1185">Reference proteome</keyword>
<feature type="chain" id="PRO_5046290604" evidence="1">
    <location>
        <begin position="22"/>
        <end position="281"/>
    </location>
</feature>
<accession>A0ABY9T1Z9</accession>
<gene>
    <name evidence="3" type="ORF">RGB73_21480</name>
</gene>
<keyword evidence="3" id="KW-0540">Nuclease</keyword>
<proteinExistence type="predicted"/>
<keyword evidence="1" id="KW-0732">Signal</keyword>
<dbReference type="Proteomes" id="UP001256827">
    <property type="component" value="Chromosome"/>
</dbReference>
<dbReference type="InterPro" id="IPR036691">
    <property type="entry name" value="Endo/exonu/phosph_ase_sf"/>
</dbReference>
<dbReference type="RefSeq" id="WP_310764743.1">
    <property type="nucleotide sequence ID" value="NZ_CP134050.1"/>
</dbReference>
<evidence type="ECO:0000313" key="4">
    <source>
        <dbReference type="Proteomes" id="UP001256827"/>
    </source>
</evidence>
<keyword evidence="3" id="KW-0255">Endonuclease</keyword>
<evidence type="ECO:0000259" key="2">
    <source>
        <dbReference type="Pfam" id="PF03372"/>
    </source>
</evidence>
<dbReference type="InterPro" id="IPR005135">
    <property type="entry name" value="Endo/exonuclease/phosphatase"/>
</dbReference>
<organism evidence="3 4">
    <name type="scientific">Brevibacillus brevis</name>
    <name type="common">Bacillus brevis</name>
    <dbReference type="NCBI Taxonomy" id="1393"/>
    <lineage>
        <taxon>Bacteria</taxon>
        <taxon>Bacillati</taxon>
        <taxon>Bacillota</taxon>
        <taxon>Bacilli</taxon>
        <taxon>Bacillales</taxon>
        <taxon>Paenibacillaceae</taxon>
        <taxon>Brevibacillus</taxon>
    </lineage>
</organism>
<reference evidence="3 4" key="1">
    <citation type="submission" date="2023-09" db="EMBL/GenBank/DDBJ databases">
        <title>Complete Genome and Methylome dissection of Bacillus brevis NEB573 original source of BbsI restriction endonuclease.</title>
        <authorList>
            <person name="Fomenkov A."/>
            <person name="Roberts R.D."/>
        </authorList>
    </citation>
    <scope>NUCLEOTIDE SEQUENCE [LARGE SCALE GENOMIC DNA]</scope>
    <source>
        <strain evidence="3 4">NEB573</strain>
    </source>
</reference>
<sequence length="281" mass="31088">MRKKWLPLTLFLALFSFPPGGPVVSSSAPFDLVSPSHYDQPLSVVTYNIRGCRTDTGAADPERIASALRTLDADVIALQEVDVRLPRSGFVDQVAAIAAQLRMNFAYGPSIDFAIGSYGNAVLSKFPIRHAGILRLPAEWEPRSLLDVSIDWNGYPLHVLVTHLGIEKSEHREQVESLYDYLQEKSYDSTVLLGDLNMLPSDPLLRQLRGPLLDPQHERNLALRTLKHDGPPKEIDRILYSRDFGFLAASAPAIGPSDHFPVKMELKKSGLSTEKKAIPPG</sequence>
<dbReference type="SUPFAM" id="SSF56219">
    <property type="entry name" value="DNase I-like"/>
    <property type="match status" value="1"/>
</dbReference>
<evidence type="ECO:0000313" key="3">
    <source>
        <dbReference type="EMBL" id="WNC13251.1"/>
    </source>
</evidence>
<name>A0ABY9T1Z9_BREBE</name>
<dbReference type="PANTHER" id="PTHR14859:SF15">
    <property type="entry name" value="ENDONUCLEASE_EXONUCLEASE_PHOSPHATASE DOMAIN-CONTAINING PROTEIN"/>
    <property type="match status" value="1"/>
</dbReference>
<dbReference type="Gene3D" id="3.60.10.10">
    <property type="entry name" value="Endonuclease/exonuclease/phosphatase"/>
    <property type="match status" value="1"/>
</dbReference>
<dbReference type="InterPro" id="IPR051916">
    <property type="entry name" value="GPI-anchor_lipid_remodeler"/>
</dbReference>
<keyword evidence="3" id="KW-0378">Hydrolase</keyword>
<feature type="signal peptide" evidence="1">
    <location>
        <begin position="1"/>
        <end position="21"/>
    </location>
</feature>
<feature type="domain" description="Endonuclease/exonuclease/phosphatase" evidence="2">
    <location>
        <begin position="45"/>
        <end position="259"/>
    </location>
</feature>
<dbReference type="GO" id="GO:0004519">
    <property type="term" value="F:endonuclease activity"/>
    <property type="evidence" value="ECO:0007669"/>
    <property type="project" value="UniProtKB-KW"/>
</dbReference>
<dbReference type="Pfam" id="PF03372">
    <property type="entry name" value="Exo_endo_phos"/>
    <property type="match status" value="1"/>
</dbReference>
<protein>
    <submittedName>
        <fullName evidence="3">Endonuclease/exonuclease/phosphatase family protein</fullName>
    </submittedName>
</protein>
<dbReference type="EMBL" id="CP134050">
    <property type="protein sequence ID" value="WNC13251.1"/>
    <property type="molecule type" value="Genomic_DNA"/>
</dbReference>
<dbReference type="PANTHER" id="PTHR14859">
    <property type="entry name" value="CALCOFLUOR WHITE HYPERSENSITIVE PROTEIN PRECURSOR"/>
    <property type="match status" value="1"/>
</dbReference>